<comment type="caution">
    <text evidence="3">The sequence shown here is derived from an EMBL/GenBank/DDBJ whole genome shotgun (WGS) entry which is preliminary data.</text>
</comment>
<proteinExistence type="predicted"/>
<reference evidence="3 4" key="1">
    <citation type="submission" date="2021-05" db="EMBL/GenBank/DDBJ databases">
        <title>Draft Genome Sequences of Clinical Respiratory Isolates of Mycobacterium goodii Recovered in Ireland.</title>
        <authorList>
            <person name="Flanagan P.R."/>
            <person name="Mok S."/>
            <person name="Roycroft E."/>
            <person name="Rogers T.R."/>
            <person name="Fitzgibbon M."/>
        </authorList>
    </citation>
    <scope>NUCLEOTIDE SEQUENCE [LARGE SCALE GENOMIC DNA]</scope>
    <source>
        <strain evidence="3 4">14IE55</strain>
    </source>
</reference>
<feature type="region of interest" description="Disordered" evidence="1">
    <location>
        <begin position="1"/>
        <end position="29"/>
    </location>
</feature>
<dbReference type="Proteomes" id="UP000696413">
    <property type="component" value="Unassembled WGS sequence"/>
</dbReference>
<organism evidence="3 4">
    <name type="scientific">Mycolicibacterium goodii</name>
    <name type="common">Mycobacterium goodii</name>
    <dbReference type="NCBI Taxonomy" id="134601"/>
    <lineage>
        <taxon>Bacteria</taxon>
        <taxon>Bacillati</taxon>
        <taxon>Actinomycetota</taxon>
        <taxon>Actinomycetes</taxon>
        <taxon>Mycobacteriales</taxon>
        <taxon>Mycobacteriaceae</taxon>
        <taxon>Mycolicibacterium</taxon>
    </lineage>
</organism>
<dbReference type="RefSeq" id="WP_214395070.1">
    <property type="nucleotide sequence ID" value="NZ_JAHBOL010000014.1"/>
</dbReference>
<gene>
    <name evidence="3" type="ORF">KL859_14655</name>
</gene>
<evidence type="ECO:0000259" key="2">
    <source>
        <dbReference type="Pfam" id="PF23787"/>
    </source>
</evidence>
<feature type="domain" description="DUF7172" evidence="2">
    <location>
        <begin position="31"/>
        <end position="184"/>
    </location>
</feature>
<evidence type="ECO:0000313" key="3">
    <source>
        <dbReference type="EMBL" id="MBU8824103.1"/>
    </source>
</evidence>
<dbReference type="Pfam" id="PF23787">
    <property type="entry name" value="DUF7172"/>
    <property type="match status" value="1"/>
</dbReference>
<dbReference type="InterPro" id="IPR055596">
    <property type="entry name" value="DUF7172"/>
</dbReference>
<sequence>MQYRPLATKTAPSVSRSYDTSGGGNKNDQVHTVDVQWTNNSPVPQYVYGMVTRGGAQVTLQARSRGYLVTSHGVDTKPDATPPTSFDMVDVSKFGCGMDIGKGGILALGTSFGVHEVRQNSQTAPLMPHRIGMYPVQPGETFFARVSVRFVSEFWENTTIDGGDQNTESLFISGDTRVDLFGLPAVVPPTPRPTPTLVGVEHSRNNTFRTDVDVPEGVAAGDTMLAVVANQFGLLSDVYPEQSGWTLVHSRDGGWENAHLKVYHRIATGDEPASYTFANGLLAEEIVHLIVLRDASPDLQDGWQFASAMRKNWWQRDDGHIAPSLDRAGQYLICVSYVPHAAWQEPVNQAPPEDMTEISDVPGDVSSMAVAVLPNPPRPTRDRMFVPSTTPEWAGRSITVTILVPGAQQL</sequence>
<evidence type="ECO:0000256" key="1">
    <source>
        <dbReference type="SAM" id="MobiDB-lite"/>
    </source>
</evidence>
<evidence type="ECO:0000313" key="4">
    <source>
        <dbReference type="Proteomes" id="UP000696413"/>
    </source>
</evidence>
<dbReference type="EMBL" id="JAHBOM010000010">
    <property type="protein sequence ID" value="MBU8824103.1"/>
    <property type="molecule type" value="Genomic_DNA"/>
</dbReference>
<protein>
    <recommendedName>
        <fullName evidence="2">DUF7172 domain-containing protein</fullName>
    </recommendedName>
</protein>
<keyword evidence="4" id="KW-1185">Reference proteome</keyword>
<name>A0ABS6HPI7_MYCGD</name>
<feature type="compositionally biased region" description="Polar residues" evidence="1">
    <location>
        <begin position="10"/>
        <end position="20"/>
    </location>
</feature>
<accession>A0ABS6HPI7</accession>